<dbReference type="AlphaFoldDB" id="A0A0E9WJ07"/>
<reference evidence="1" key="1">
    <citation type="submission" date="2014-11" db="EMBL/GenBank/DDBJ databases">
        <authorList>
            <person name="Amaro Gonzalez C."/>
        </authorList>
    </citation>
    <scope>NUCLEOTIDE SEQUENCE</scope>
</reference>
<accession>A0A0E9WJ07</accession>
<evidence type="ECO:0000313" key="1">
    <source>
        <dbReference type="EMBL" id="JAH90327.1"/>
    </source>
</evidence>
<name>A0A0E9WJ07_ANGAN</name>
<organism evidence="1">
    <name type="scientific">Anguilla anguilla</name>
    <name type="common">European freshwater eel</name>
    <name type="synonym">Muraena anguilla</name>
    <dbReference type="NCBI Taxonomy" id="7936"/>
    <lineage>
        <taxon>Eukaryota</taxon>
        <taxon>Metazoa</taxon>
        <taxon>Chordata</taxon>
        <taxon>Craniata</taxon>
        <taxon>Vertebrata</taxon>
        <taxon>Euteleostomi</taxon>
        <taxon>Actinopterygii</taxon>
        <taxon>Neopterygii</taxon>
        <taxon>Teleostei</taxon>
        <taxon>Anguilliformes</taxon>
        <taxon>Anguillidae</taxon>
        <taxon>Anguilla</taxon>
    </lineage>
</organism>
<reference evidence="1" key="2">
    <citation type="journal article" date="2015" name="Fish Shellfish Immunol.">
        <title>Early steps in the European eel (Anguilla anguilla)-Vibrio vulnificus interaction in the gills: Role of the RtxA13 toxin.</title>
        <authorList>
            <person name="Callol A."/>
            <person name="Pajuelo D."/>
            <person name="Ebbesson L."/>
            <person name="Teles M."/>
            <person name="MacKenzie S."/>
            <person name="Amaro C."/>
        </authorList>
    </citation>
    <scope>NUCLEOTIDE SEQUENCE</scope>
</reference>
<protein>
    <submittedName>
        <fullName evidence="1">Uncharacterized protein</fullName>
    </submittedName>
</protein>
<proteinExistence type="predicted"/>
<dbReference type="EMBL" id="GBXM01018250">
    <property type="protein sequence ID" value="JAH90327.1"/>
    <property type="molecule type" value="Transcribed_RNA"/>
</dbReference>
<sequence>MIMTVHTNYFHSAFDIYITLVQPKYLEGNHLSDKIQFLGVNIDIFI</sequence>